<comment type="caution">
    <text evidence="2">The sequence shown here is derived from an EMBL/GenBank/DDBJ whole genome shotgun (WGS) entry which is preliminary data.</text>
</comment>
<dbReference type="EMBL" id="JBHULN010000003">
    <property type="protein sequence ID" value="MFD2570444.1"/>
    <property type="molecule type" value="Genomic_DNA"/>
</dbReference>
<evidence type="ECO:0000256" key="1">
    <source>
        <dbReference type="SAM" id="SignalP"/>
    </source>
</evidence>
<keyword evidence="3" id="KW-1185">Reference proteome</keyword>
<evidence type="ECO:0008006" key="4">
    <source>
        <dbReference type="Google" id="ProtNLM"/>
    </source>
</evidence>
<proteinExistence type="predicted"/>
<feature type="signal peptide" evidence="1">
    <location>
        <begin position="1"/>
        <end position="26"/>
    </location>
</feature>
<reference evidence="3" key="1">
    <citation type="journal article" date="2019" name="Int. J. Syst. Evol. Microbiol.">
        <title>The Global Catalogue of Microorganisms (GCM) 10K type strain sequencing project: providing services to taxonomists for standard genome sequencing and annotation.</title>
        <authorList>
            <consortium name="The Broad Institute Genomics Platform"/>
            <consortium name="The Broad Institute Genome Sequencing Center for Infectious Disease"/>
            <person name="Wu L."/>
            <person name="Ma J."/>
        </authorList>
    </citation>
    <scope>NUCLEOTIDE SEQUENCE [LARGE SCALE GENOMIC DNA]</scope>
    <source>
        <strain evidence="3">KCTC 42805</strain>
    </source>
</reference>
<evidence type="ECO:0000313" key="3">
    <source>
        <dbReference type="Proteomes" id="UP001597469"/>
    </source>
</evidence>
<sequence>MNNLLTAAFAKTFIALFLLSATSLLAHPKEPTKPASFEAVCYVNNANKIRLAIAKTTAEPLRITLHEAGQSYVLFAQHIGRKQTKVAIQFNVSDLADGLYELEIQSATSRIVKQVRLSSNTQVVTNERLLAIQ</sequence>
<accession>A0ABW5M1E2</accession>
<evidence type="ECO:0000313" key="2">
    <source>
        <dbReference type="EMBL" id="MFD2570444.1"/>
    </source>
</evidence>
<dbReference type="Proteomes" id="UP001597469">
    <property type="component" value="Unassembled WGS sequence"/>
</dbReference>
<gene>
    <name evidence="2" type="ORF">ACFSUS_07355</name>
</gene>
<feature type="chain" id="PRO_5045222526" description="T9SS type A sorting domain-containing protein" evidence="1">
    <location>
        <begin position="27"/>
        <end position="133"/>
    </location>
</feature>
<dbReference type="RefSeq" id="WP_381521119.1">
    <property type="nucleotide sequence ID" value="NZ_JBHULN010000003.1"/>
</dbReference>
<name>A0ABW5M1E2_9BACT</name>
<protein>
    <recommendedName>
        <fullName evidence="4">T9SS type A sorting domain-containing protein</fullName>
    </recommendedName>
</protein>
<organism evidence="2 3">
    <name type="scientific">Spirosoma soli</name>
    <dbReference type="NCBI Taxonomy" id="1770529"/>
    <lineage>
        <taxon>Bacteria</taxon>
        <taxon>Pseudomonadati</taxon>
        <taxon>Bacteroidota</taxon>
        <taxon>Cytophagia</taxon>
        <taxon>Cytophagales</taxon>
        <taxon>Cytophagaceae</taxon>
        <taxon>Spirosoma</taxon>
    </lineage>
</organism>
<keyword evidence="1" id="KW-0732">Signal</keyword>